<organism evidence="16 17">
    <name type="scientific">Peptoniphilus duerdenii ATCC BAA-1640</name>
    <dbReference type="NCBI Taxonomy" id="862517"/>
    <lineage>
        <taxon>Bacteria</taxon>
        <taxon>Bacillati</taxon>
        <taxon>Bacillota</taxon>
        <taxon>Tissierellia</taxon>
        <taxon>Tissierellales</taxon>
        <taxon>Peptoniphilaceae</taxon>
        <taxon>Peptoniphilus</taxon>
    </lineage>
</organism>
<evidence type="ECO:0000313" key="17">
    <source>
        <dbReference type="Proteomes" id="UP000003280"/>
    </source>
</evidence>
<dbReference type="UniPathway" id="UPA00276">
    <property type="reaction ID" value="UER00406"/>
</dbReference>
<keyword evidence="5 14" id="KW-0808">Transferase</keyword>
<dbReference type="GO" id="GO:0009398">
    <property type="term" value="P:FMN biosynthetic process"/>
    <property type="evidence" value="ECO:0007669"/>
    <property type="project" value="UniProtKB-UniRule"/>
</dbReference>
<dbReference type="EC" id="2.7.7.2" evidence="14"/>
<keyword evidence="9 14" id="KW-0274">FAD</keyword>
<dbReference type="AlphaFoldDB" id="E0NM55"/>
<dbReference type="Pfam" id="PF01687">
    <property type="entry name" value="Flavokinase"/>
    <property type="match status" value="1"/>
</dbReference>
<keyword evidence="3 14" id="KW-0285">Flavoprotein</keyword>
<dbReference type="InterPro" id="IPR014729">
    <property type="entry name" value="Rossmann-like_a/b/a_fold"/>
</dbReference>
<evidence type="ECO:0000256" key="11">
    <source>
        <dbReference type="ARBA" id="ARBA00023268"/>
    </source>
</evidence>
<comment type="similarity">
    <text evidence="14">Belongs to the ribF family.</text>
</comment>
<comment type="catalytic activity">
    <reaction evidence="13 14">
        <text>FMN + ATP + H(+) = FAD + diphosphate</text>
        <dbReference type="Rhea" id="RHEA:17237"/>
        <dbReference type="ChEBI" id="CHEBI:15378"/>
        <dbReference type="ChEBI" id="CHEBI:30616"/>
        <dbReference type="ChEBI" id="CHEBI:33019"/>
        <dbReference type="ChEBI" id="CHEBI:57692"/>
        <dbReference type="ChEBI" id="CHEBI:58210"/>
        <dbReference type="EC" id="2.7.7.2"/>
    </reaction>
</comment>
<evidence type="ECO:0000256" key="4">
    <source>
        <dbReference type="ARBA" id="ARBA00022643"/>
    </source>
</evidence>
<dbReference type="eggNOG" id="COG0196">
    <property type="taxonomic scope" value="Bacteria"/>
</dbReference>
<comment type="catalytic activity">
    <reaction evidence="12 14">
        <text>riboflavin + ATP = FMN + ADP + H(+)</text>
        <dbReference type="Rhea" id="RHEA:14357"/>
        <dbReference type="ChEBI" id="CHEBI:15378"/>
        <dbReference type="ChEBI" id="CHEBI:30616"/>
        <dbReference type="ChEBI" id="CHEBI:57986"/>
        <dbReference type="ChEBI" id="CHEBI:58210"/>
        <dbReference type="ChEBI" id="CHEBI:456216"/>
        <dbReference type="EC" id="2.7.1.26"/>
    </reaction>
</comment>
<evidence type="ECO:0000256" key="8">
    <source>
        <dbReference type="ARBA" id="ARBA00022777"/>
    </source>
</evidence>
<dbReference type="GO" id="GO:0009231">
    <property type="term" value="P:riboflavin biosynthetic process"/>
    <property type="evidence" value="ECO:0007669"/>
    <property type="project" value="InterPro"/>
</dbReference>
<dbReference type="GO" id="GO:0005524">
    <property type="term" value="F:ATP binding"/>
    <property type="evidence" value="ECO:0007669"/>
    <property type="project" value="UniProtKB-UniRule"/>
</dbReference>
<keyword evidence="8 14" id="KW-0418">Kinase</keyword>
<dbReference type="InterPro" id="IPR015865">
    <property type="entry name" value="Riboflavin_kinase_bac/euk"/>
</dbReference>
<dbReference type="UniPathway" id="UPA00277">
    <property type="reaction ID" value="UER00407"/>
</dbReference>
<sequence>MKIVNIDLNYIGKDEIVIALGNFDGVHLGHRLLMKKAIETASKIDAHSAVLLFNEHTTATLFDHKKKELTSNEAKLMYLKGIGIDIVYMIDFNEEFMKMSPEYFVKNFLVKNLNAKGVVVGYDYRFGFKAMGDVESLRELCKDYNLTLDVIDAYKIDGEVVSSTRIREAISEGMMEEANKLLGHNYFITGIVDHGKKLGSKMGYPTANIITKDGVQLPGDGVYDTRIKVEGDDLLYKAATSIGNNPTFLGENLKIEANILDFDENIYGKKVYLYFLKKLRPMVVFNSVEELFERIAKDVEEVRKSK</sequence>
<reference evidence="16 17" key="1">
    <citation type="submission" date="2010-07" db="EMBL/GenBank/DDBJ databases">
        <authorList>
            <person name="Muzny D."/>
            <person name="Qin X."/>
            <person name="Deng J."/>
            <person name="Jiang H."/>
            <person name="Liu Y."/>
            <person name="Qu J."/>
            <person name="Song X.-Z."/>
            <person name="Zhang L."/>
            <person name="Thornton R."/>
            <person name="Coyle M."/>
            <person name="Francisco L."/>
            <person name="Jackson L."/>
            <person name="Javaid M."/>
            <person name="Korchina V."/>
            <person name="Kovar C."/>
            <person name="Mata R."/>
            <person name="Mathew T."/>
            <person name="Ngo R."/>
            <person name="Nguyen L."/>
            <person name="Nguyen N."/>
            <person name="Okwuonu G."/>
            <person name="Ongeri F."/>
            <person name="Pham C."/>
            <person name="Simmons D."/>
            <person name="Wilczek-Boney K."/>
            <person name="Hale W."/>
            <person name="Jakkamsetti A."/>
            <person name="Pham P."/>
            <person name="Ruth R."/>
            <person name="San Lucas F."/>
            <person name="Warren J."/>
            <person name="Zhang J."/>
            <person name="Zhao Z."/>
            <person name="Zhou C."/>
            <person name="Zhu D."/>
            <person name="Lee S."/>
            <person name="Bess C."/>
            <person name="Blankenburg K."/>
            <person name="Forbes L."/>
            <person name="Fu Q."/>
            <person name="Gubbala S."/>
            <person name="Hirani K."/>
            <person name="Jayaseelan J.C."/>
            <person name="Lara F."/>
            <person name="Munidasa M."/>
            <person name="Palculict T."/>
            <person name="Patil S."/>
            <person name="Pu L.-L."/>
            <person name="Saada N."/>
            <person name="Tang L."/>
            <person name="Weissenberger G."/>
            <person name="Zhu Y."/>
            <person name="Hemphill L."/>
            <person name="Shang Y."/>
            <person name="Youmans B."/>
            <person name="Ayvaz T."/>
            <person name="Ross M."/>
            <person name="Santibanez J."/>
            <person name="Aqrawi P."/>
            <person name="Gross S."/>
            <person name="Joshi V."/>
            <person name="Fowler G."/>
            <person name="Nazareth L."/>
            <person name="Reid J."/>
            <person name="Worley K."/>
            <person name="Petrosino J."/>
            <person name="Highlander S."/>
            <person name="Gibbs R."/>
        </authorList>
    </citation>
    <scope>NUCLEOTIDE SEQUENCE [LARGE SCALE GENOMIC DNA]</scope>
    <source>
        <strain evidence="16 17">ATCC BAA-1640</strain>
    </source>
</reference>
<evidence type="ECO:0000256" key="9">
    <source>
        <dbReference type="ARBA" id="ARBA00022827"/>
    </source>
</evidence>
<dbReference type="FunFam" id="3.40.50.620:FF:000021">
    <property type="entry name" value="Riboflavin biosynthesis protein"/>
    <property type="match status" value="1"/>
</dbReference>
<evidence type="ECO:0000256" key="6">
    <source>
        <dbReference type="ARBA" id="ARBA00022695"/>
    </source>
</evidence>
<dbReference type="RefSeq" id="WP_008902058.1">
    <property type="nucleotide sequence ID" value="NZ_GL397071.1"/>
</dbReference>
<dbReference type="Pfam" id="PF06574">
    <property type="entry name" value="FAD_syn"/>
    <property type="match status" value="1"/>
</dbReference>
<dbReference type="PANTHER" id="PTHR22749">
    <property type="entry name" value="RIBOFLAVIN KINASE/FMN ADENYLYLTRANSFERASE"/>
    <property type="match status" value="1"/>
</dbReference>
<dbReference type="OrthoDB" id="9803667at2"/>
<evidence type="ECO:0000256" key="7">
    <source>
        <dbReference type="ARBA" id="ARBA00022741"/>
    </source>
</evidence>
<keyword evidence="10 14" id="KW-0067">ATP-binding</keyword>
<evidence type="ECO:0000256" key="1">
    <source>
        <dbReference type="ARBA" id="ARBA00004726"/>
    </source>
</evidence>
<dbReference type="EMBL" id="AEEH01000044">
    <property type="protein sequence ID" value="EFM25110.1"/>
    <property type="molecule type" value="Genomic_DNA"/>
</dbReference>
<dbReference type="Gene3D" id="2.40.30.30">
    <property type="entry name" value="Riboflavin kinase-like"/>
    <property type="match status" value="1"/>
</dbReference>
<gene>
    <name evidence="16" type="primary">ribF</name>
    <name evidence="16" type="ORF">HMPREF9225_1244</name>
</gene>
<comment type="pathway">
    <text evidence="2 14">Cofactor biosynthesis; FMN biosynthesis; FMN from riboflavin (ATP route): step 1/1.</text>
</comment>
<keyword evidence="6 14" id="KW-0548">Nucleotidyltransferase</keyword>
<dbReference type="STRING" id="862517.HMPREF9225_1244"/>
<keyword evidence="17" id="KW-1185">Reference proteome</keyword>
<evidence type="ECO:0000256" key="14">
    <source>
        <dbReference type="PIRNR" id="PIRNR004491"/>
    </source>
</evidence>
<proteinExistence type="inferred from homology"/>
<dbReference type="SMART" id="SM00904">
    <property type="entry name" value="Flavokinase"/>
    <property type="match status" value="1"/>
</dbReference>
<evidence type="ECO:0000313" key="16">
    <source>
        <dbReference type="EMBL" id="EFM25110.1"/>
    </source>
</evidence>
<dbReference type="GO" id="GO:0008531">
    <property type="term" value="F:riboflavin kinase activity"/>
    <property type="evidence" value="ECO:0007669"/>
    <property type="project" value="UniProtKB-UniRule"/>
</dbReference>
<evidence type="ECO:0000256" key="5">
    <source>
        <dbReference type="ARBA" id="ARBA00022679"/>
    </source>
</evidence>
<evidence type="ECO:0000256" key="2">
    <source>
        <dbReference type="ARBA" id="ARBA00005201"/>
    </source>
</evidence>
<dbReference type="GO" id="GO:0003919">
    <property type="term" value="F:FMN adenylyltransferase activity"/>
    <property type="evidence" value="ECO:0007669"/>
    <property type="project" value="UniProtKB-UniRule"/>
</dbReference>
<keyword evidence="4 14" id="KW-0288">FMN</keyword>
<keyword evidence="11" id="KW-0511">Multifunctional enzyme</keyword>
<keyword evidence="7 14" id="KW-0547">Nucleotide-binding</keyword>
<evidence type="ECO:0000259" key="15">
    <source>
        <dbReference type="SMART" id="SM00904"/>
    </source>
</evidence>
<name>E0NM55_9FIRM</name>
<dbReference type="HOGENOM" id="CLU_048437_0_2_9"/>
<dbReference type="SUPFAM" id="SSF82114">
    <property type="entry name" value="Riboflavin kinase-like"/>
    <property type="match status" value="1"/>
</dbReference>
<protein>
    <recommendedName>
        <fullName evidence="14">Riboflavin biosynthesis protein</fullName>
    </recommendedName>
    <domain>
        <recommendedName>
            <fullName evidence="14">Riboflavin kinase</fullName>
            <ecNumber evidence="14">2.7.1.26</ecNumber>
        </recommendedName>
        <alternativeName>
            <fullName evidence="14">Flavokinase</fullName>
        </alternativeName>
    </domain>
    <domain>
        <recommendedName>
            <fullName evidence="14">FMN adenylyltransferase</fullName>
            <ecNumber evidence="14">2.7.7.2</ecNumber>
        </recommendedName>
        <alternativeName>
            <fullName evidence="14">FAD pyrophosphorylase</fullName>
        </alternativeName>
        <alternativeName>
            <fullName evidence="14">FAD synthase</fullName>
        </alternativeName>
    </domain>
</protein>
<evidence type="ECO:0000256" key="13">
    <source>
        <dbReference type="ARBA" id="ARBA00049494"/>
    </source>
</evidence>
<evidence type="ECO:0000256" key="12">
    <source>
        <dbReference type="ARBA" id="ARBA00047880"/>
    </source>
</evidence>
<comment type="pathway">
    <text evidence="1 14">Cofactor biosynthesis; FAD biosynthesis; FAD from FMN: step 1/1.</text>
</comment>
<dbReference type="Proteomes" id="UP000003280">
    <property type="component" value="Unassembled WGS sequence"/>
</dbReference>
<dbReference type="PANTHER" id="PTHR22749:SF6">
    <property type="entry name" value="RIBOFLAVIN KINASE"/>
    <property type="match status" value="1"/>
</dbReference>
<dbReference type="PIRSF" id="PIRSF004491">
    <property type="entry name" value="FAD_Synth"/>
    <property type="match status" value="1"/>
</dbReference>
<dbReference type="NCBIfam" id="TIGR00083">
    <property type="entry name" value="ribF"/>
    <property type="match status" value="1"/>
</dbReference>
<dbReference type="NCBIfam" id="NF004162">
    <property type="entry name" value="PRK05627.1-5"/>
    <property type="match status" value="1"/>
</dbReference>
<comment type="caution">
    <text evidence="16">The sequence shown here is derived from an EMBL/GenBank/DDBJ whole genome shotgun (WGS) entry which is preliminary data.</text>
</comment>
<dbReference type="InterPro" id="IPR015864">
    <property type="entry name" value="FAD_synthase"/>
</dbReference>
<feature type="domain" description="Riboflavin kinase" evidence="15">
    <location>
        <begin position="181"/>
        <end position="305"/>
    </location>
</feature>
<accession>E0NM55</accession>
<dbReference type="InterPro" id="IPR023468">
    <property type="entry name" value="Riboflavin_kinase"/>
</dbReference>
<evidence type="ECO:0000256" key="3">
    <source>
        <dbReference type="ARBA" id="ARBA00022630"/>
    </source>
</evidence>
<dbReference type="SUPFAM" id="SSF52374">
    <property type="entry name" value="Nucleotidylyl transferase"/>
    <property type="match status" value="1"/>
</dbReference>
<evidence type="ECO:0000256" key="10">
    <source>
        <dbReference type="ARBA" id="ARBA00022840"/>
    </source>
</evidence>
<dbReference type="CDD" id="cd02064">
    <property type="entry name" value="FAD_synthetase_N"/>
    <property type="match status" value="1"/>
</dbReference>
<dbReference type="EC" id="2.7.1.26" evidence="14"/>
<dbReference type="InterPro" id="IPR023465">
    <property type="entry name" value="Riboflavin_kinase_dom_sf"/>
</dbReference>
<dbReference type="Gene3D" id="3.40.50.620">
    <property type="entry name" value="HUPs"/>
    <property type="match status" value="1"/>
</dbReference>
<dbReference type="InterPro" id="IPR002606">
    <property type="entry name" value="Riboflavin_kinase_bac"/>
</dbReference>
<dbReference type="GO" id="GO:0006747">
    <property type="term" value="P:FAD biosynthetic process"/>
    <property type="evidence" value="ECO:0007669"/>
    <property type="project" value="UniProtKB-UniRule"/>
</dbReference>